<dbReference type="PANTHER" id="PTHR35007">
    <property type="entry name" value="INTEGRAL MEMBRANE PROTEIN-RELATED"/>
    <property type="match status" value="1"/>
</dbReference>
<sequence length="310" mass="33247">MTGALAGWAVGIFGTLFAAATFWLIRQARRDRLYNSRTAMIRLSMDRDASRGTSTQPNNGLVSIAIWLGTVILRSGLLSKSTQSVLHDMLRSAGAHGGSGMALFVGAKVMGFVALPALALVFSEGLDLSPTTQNLLIGGSGVIGLMAPEWILKKIRNNHVQRVRSGLPDTLDMLVICADAGLGLEPALARVKDEIRFAHPAISKELGHTVSELRMMSEIRTALTNLGSRTGVEGLKRLAATLIQAAQYGTPLTTALRELAAELRQEMTTEFEARAARLPVKLTVPLIIFILPCIILVMAGPAVVKVMKDL</sequence>
<feature type="transmembrane region" description="Helical" evidence="6">
    <location>
        <begin position="6"/>
        <end position="25"/>
    </location>
</feature>
<evidence type="ECO:0000313" key="9">
    <source>
        <dbReference type="Proteomes" id="UP000600101"/>
    </source>
</evidence>
<dbReference type="PANTHER" id="PTHR35007:SF2">
    <property type="entry name" value="PILUS ASSEMBLE PROTEIN"/>
    <property type="match status" value="1"/>
</dbReference>
<dbReference type="RefSeq" id="WP_186773618.1">
    <property type="nucleotide sequence ID" value="NZ_JACOMF010000089.1"/>
</dbReference>
<keyword evidence="5 6" id="KW-0472">Membrane</keyword>
<keyword evidence="9" id="KW-1185">Reference proteome</keyword>
<gene>
    <name evidence="8" type="ORF">H7965_26870</name>
</gene>
<dbReference type="GO" id="GO:0005886">
    <property type="term" value="C:plasma membrane"/>
    <property type="evidence" value="ECO:0007669"/>
    <property type="project" value="UniProtKB-SubCell"/>
</dbReference>
<feature type="transmembrane region" description="Helical" evidence="6">
    <location>
        <begin position="134"/>
        <end position="152"/>
    </location>
</feature>
<proteinExistence type="predicted"/>
<evidence type="ECO:0000256" key="1">
    <source>
        <dbReference type="ARBA" id="ARBA00004651"/>
    </source>
</evidence>
<dbReference type="AlphaFoldDB" id="A0A9X0R4T3"/>
<evidence type="ECO:0000259" key="7">
    <source>
        <dbReference type="Pfam" id="PF00482"/>
    </source>
</evidence>
<dbReference type="EMBL" id="JACOMF010000089">
    <property type="protein sequence ID" value="MBC4018878.1"/>
    <property type="molecule type" value="Genomic_DNA"/>
</dbReference>
<evidence type="ECO:0000256" key="3">
    <source>
        <dbReference type="ARBA" id="ARBA00022692"/>
    </source>
</evidence>
<evidence type="ECO:0000256" key="6">
    <source>
        <dbReference type="SAM" id="Phobius"/>
    </source>
</evidence>
<keyword evidence="3 6" id="KW-0812">Transmembrane</keyword>
<name>A0A9X0R4T3_9PROT</name>
<evidence type="ECO:0000313" key="8">
    <source>
        <dbReference type="EMBL" id="MBC4018878.1"/>
    </source>
</evidence>
<feature type="transmembrane region" description="Helical" evidence="6">
    <location>
        <begin position="101"/>
        <end position="122"/>
    </location>
</feature>
<reference evidence="8" key="1">
    <citation type="submission" date="2020-08" db="EMBL/GenBank/DDBJ databases">
        <authorList>
            <person name="Hu Y."/>
            <person name="Nguyen S.V."/>
            <person name="Li F."/>
            <person name="Fanning S."/>
        </authorList>
    </citation>
    <scope>NUCLEOTIDE SEQUENCE</scope>
    <source>
        <strain evidence="8">SYSU D8009</strain>
    </source>
</reference>
<feature type="transmembrane region" description="Helical" evidence="6">
    <location>
        <begin position="282"/>
        <end position="304"/>
    </location>
</feature>
<evidence type="ECO:0000256" key="2">
    <source>
        <dbReference type="ARBA" id="ARBA00022475"/>
    </source>
</evidence>
<dbReference type="InterPro" id="IPR018076">
    <property type="entry name" value="T2SS_GspF_dom"/>
</dbReference>
<keyword evidence="2" id="KW-1003">Cell membrane</keyword>
<dbReference type="Pfam" id="PF00482">
    <property type="entry name" value="T2SSF"/>
    <property type="match status" value="1"/>
</dbReference>
<dbReference type="Proteomes" id="UP000600101">
    <property type="component" value="Unassembled WGS sequence"/>
</dbReference>
<comment type="caution">
    <text evidence="8">The sequence shown here is derived from an EMBL/GenBank/DDBJ whole genome shotgun (WGS) entry which is preliminary data.</text>
</comment>
<keyword evidence="4 6" id="KW-1133">Transmembrane helix</keyword>
<comment type="subcellular location">
    <subcellularLocation>
        <location evidence="1">Cell membrane</location>
        <topology evidence="1">Multi-pass membrane protein</topology>
    </subcellularLocation>
</comment>
<feature type="domain" description="Type II secretion system protein GspF" evidence="7">
    <location>
        <begin position="171"/>
        <end position="298"/>
    </location>
</feature>
<feature type="non-terminal residue" evidence="8">
    <location>
        <position position="310"/>
    </location>
</feature>
<evidence type="ECO:0000256" key="4">
    <source>
        <dbReference type="ARBA" id="ARBA00022989"/>
    </source>
</evidence>
<protein>
    <submittedName>
        <fullName evidence="8">Type II secretion system F family protein</fullName>
    </submittedName>
</protein>
<evidence type="ECO:0000256" key="5">
    <source>
        <dbReference type="ARBA" id="ARBA00023136"/>
    </source>
</evidence>
<accession>A0A9X0R4T3</accession>
<organism evidence="8 9">
    <name type="scientific">Siccirubricoccus deserti</name>
    <dbReference type="NCBI Taxonomy" id="2013562"/>
    <lineage>
        <taxon>Bacteria</taxon>
        <taxon>Pseudomonadati</taxon>
        <taxon>Pseudomonadota</taxon>
        <taxon>Alphaproteobacteria</taxon>
        <taxon>Acetobacterales</taxon>
        <taxon>Roseomonadaceae</taxon>
        <taxon>Siccirubricoccus</taxon>
    </lineage>
</organism>